<keyword evidence="8" id="KW-0472">Membrane</keyword>
<accession>A0A814WNY6</accession>
<keyword evidence="8" id="KW-0812">Transmembrane</keyword>
<reference evidence="11" key="1">
    <citation type="submission" date="2021-02" db="EMBL/GenBank/DDBJ databases">
        <authorList>
            <person name="Nowell W R."/>
        </authorList>
    </citation>
    <scope>NUCLEOTIDE SEQUENCE</scope>
</reference>
<keyword evidence="4" id="KW-0255">Endonuclease</keyword>
<keyword evidence="12" id="KW-1185">Reference proteome</keyword>
<evidence type="ECO:0000313" key="10">
    <source>
        <dbReference type="EMBL" id="CAF0858145.1"/>
    </source>
</evidence>
<dbReference type="GO" id="GO:0003676">
    <property type="term" value="F:nucleic acid binding"/>
    <property type="evidence" value="ECO:0007669"/>
    <property type="project" value="InterPro"/>
</dbReference>
<evidence type="ECO:0000256" key="8">
    <source>
        <dbReference type="SAM" id="Phobius"/>
    </source>
</evidence>
<comment type="similarity">
    <text evidence="1">Belongs to the nuclease type I family.</text>
</comment>
<name>A0A814WNY6_ADIRI</name>
<dbReference type="EMBL" id="CAJNOR010001823">
    <property type="protein sequence ID" value="CAF1204861.1"/>
    <property type="molecule type" value="Genomic_DNA"/>
</dbReference>
<dbReference type="EMBL" id="CAJNOJ010000023">
    <property type="protein sequence ID" value="CAF0858145.1"/>
    <property type="molecule type" value="Genomic_DNA"/>
</dbReference>
<evidence type="ECO:0000256" key="3">
    <source>
        <dbReference type="ARBA" id="ARBA00022723"/>
    </source>
</evidence>
<sequence>MFFTLVLLGSLYISTVNGWGATGHALVARIAQNTLTQEAQKFVQDHLPWYAKGDLSMLASWPDTILYPDTNPVEYLNWQWSKELHYVNTPDWACNYDRHRDCDWAGGQRCVDGSIQNYTNRLADISLDSTQRQEALRFLVHFIGDVHQPLHAGFTSDRGGNSIKGQFFGKATNLHSLWDTVMIERRISTDFQSDSSKYLAYLLNVMHTTYIRNISQWTKCPSNDESKYLACSTAWIDENSDLNCDHVYRNEQDQRMTISQQFKLSDIYFNTRMIFVEARLLQGGVRLGAVINKVVELQKHHHHPKKGHDQLCTGTMLLMAVILFQVVLAFLIVIYVAARRRNYRRPLAQMPGVFHSVKA</sequence>
<dbReference type="InterPro" id="IPR003154">
    <property type="entry name" value="S1/P1nuclease"/>
</dbReference>
<evidence type="ECO:0000256" key="9">
    <source>
        <dbReference type="SAM" id="SignalP"/>
    </source>
</evidence>
<comment type="caution">
    <text evidence="11">The sequence shown here is derived from an EMBL/GenBank/DDBJ whole genome shotgun (WGS) entry which is preliminary data.</text>
</comment>
<evidence type="ECO:0000256" key="7">
    <source>
        <dbReference type="ARBA" id="ARBA00023180"/>
    </source>
</evidence>
<evidence type="ECO:0000256" key="6">
    <source>
        <dbReference type="ARBA" id="ARBA00023157"/>
    </source>
</evidence>
<dbReference type="Proteomes" id="UP000663852">
    <property type="component" value="Unassembled WGS sequence"/>
</dbReference>
<dbReference type="Gene3D" id="1.10.575.10">
    <property type="entry name" value="P1 Nuclease"/>
    <property type="match status" value="1"/>
</dbReference>
<keyword evidence="3" id="KW-0479">Metal-binding</keyword>
<evidence type="ECO:0000313" key="12">
    <source>
        <dbReference type="Proteomes" id="UP000663828"/>
    </source>
</evidence>
<dbReference type="GO" id="GO:0046872">
    <property type="term" value="F:metal ion binding"/>
    <property type="evidence" value="ECO:0007669"/>
    <property type="project" value="UniProtKB-KW"/>
</dbReference>
<dbReference type="PANTHER" id="PTHR33146:SF26">
    <property type="entry name" value="ENDONUCLEASE 4"/>
    <property type="match status" value="1"/>
</dbReference>
<keyword evidence="7" id="KW-0325">Glycoprotein</keyword>
<keyword evidence="9" id="KW-0732">Signal</keyword>
<proteinExistence type="inferred from homology"/>
<dbReference type="AlphaFoldDB" id="A0A814WNY6"/>
<dbReference type="Pfam" id="PF02265">
    <property type="entry name" value="S1-P1_nuclease"/>
    <property type="match status" value="1"/>
</dbReference>
<dbReference type="OrthoDB" id="441446at2759"/>
<dbReference type="PANTHER" id="PTHR33146">
    <property type="entry name" value="ENDONUCLEASE 4"/>
    <property type="match status" value="1"/>
</dbReference>
<dbReference type="SUPFAM" id="SSF48537">
    <property type="entry name" value="Phospholipase C/P1 nuclease"/>
    <property type="match status" value="1"/>
</dbReference>
<dbReference type="CDD" id="cd11010">
    <property type="entry name" value="S1-P1_nuclease"/>
    <property type="match status" value="1"/>
</dbReference>
<keyword evidence="8" id="KW-1133">Transmembrane helix</keyword>
<keyword evidence="5" id="KW-0378">Hydrolase</keyword>
<gene>
    <name evidence="10" type="ORF">EDS130_LOCUS7669</name>
    <name evidence="11" type="ORF">XAT740_LOCUS23884</name>
</gene>
<evidence type="ECO:0000256" key="4">
    <source>
        <dbReference type="ARBA" id="ARBA00022759"/>
    </source>
</evidence>
<dbReference type="GO" id="GO:0006308">
    <property type="term" value="P:DNA catabolic process"/>
    <property type="evidence" value="ECO:0007669"/>
    <property type="project" value="InterPro"/>
</dbReference>
<dbReference type="GO" id="GO:0004519">
    <property type="term" value="F:endonuclease activity"/>
    <property type="evidence" value="ECO:0007669"/>
    <property type="project" value="UniProtKB-KW"/>
</dbReference>
<dbReference type="InterPro" id="IPR008947">
    <property type="entry name" value="PLipase_C/P1_nuclease_dom_sf"/>
</dbReference>
<dbReference type="GO" id="GO:0016788">
    <property type="term" value="F:hydrolase activity, acting on ester bonds"/>
    <property type="evidence" value="ECO:0007669"/>
    <property type="project" value="InterPro"/>
</dbReference>
<dbReference type="Proteomes" id="UP000663828">
    <property type="component" value="Unassembled WGS sequence"/>
</dbReference>
<protein>
    <recommendedName>
        <fullName evidence="13">Aspergillus nuclease S(1)</fullName>
    </recommendedName>
</protein>
<evidence type="ECO:0000256" key="1">
    <source>
        <dbReference type="ARBA" id="ARBA00009547"/>
    </source>
</evidence>
<evidence type="ECO:0000256" key="2">
    <source>
        <dbReference type="ARBA" id="ARBA00022722"/>
    </source>
</evidence>
<organism evidence="11 12">
    <name type="scientific">Adineta ricciae</name>
    <name type="common">Rotifer</name>
    <dbReference type="NCBI Taxonomy" id="249248"/>
    <lineage>
        <taxon>Eukaryota</taxon>
        <taxon>Metazoa</taxon>
        <taxon>Spiralia</taxon>
        <taxon>Gnathifera</taxon>
        <taxon>Rotifera</taxon>
        <taxon>Eurotatoria</taxon>
        <taxon>Bdelloidea</taxon>
        <taxon>Adinetida</taxon>
        <taxon>Adinetidae</taxon>
        <taxon>Adineta</taxon>
    </lineage>
</organism>
<evidence type="ECO:0000313" key="11">
    <source>
        <dbReference type="EMBL" id="CAF1204861.1"/>
    </source>
</evidence>
<keyword evidence="6" id="KW-1015">Disulfide bond</keyword>
<feature type="chain" id="PRO_5036226380" description="Aspergillus nuclease S(1)" evidence="9">
    <location>
        <begin position="19"/>
        <end position="359"/>
    </location>
</feature>
<evidence type="ECO:0008006" key="13">
    <source>
        <dbReference type="Google" id="ProtNLM"/>
    </source>
</evidence>
<evidence type="ECO:0000256" key="5">
    <source>
        <dbReference type="ARBA" id="ARBA00022801"/>
    </source>
</evidence>
<feature type="transmembrane region" description="Helical" evidence="8">
    <location>
        <begin position="316"/>
        <end position="338"/>
    </location>
</feature>
<keyword evidence="2" id="KW-0540">Nuclease</keyword>
<feature type="signal peptide" evidence="9">
    <location>
        <begin position="1"/>
        <end position="18"/>
    </location>
</feature>